<protein>
    <submittedName>
        <fullName evidence="1">Uncharacterized protein</fullName>
    </submittedName>
</protein>
<dbReference type="Proteomes" id="UP000887229">
    <property type="component" value="Unassembled WGS sequence"/>
</dbReference>
<organism evidence="1 2">
    <name type="scientific">Emericellopsis atlantica</name>
    <dbReference type="NCBI Taxonomy" id="2614577"/>
    <lineage>
        <taxon>Eukaryota</taxon>
        <taxon>Fungi</taxon>
        <taxon>Dikarya</taxon>
        <taxon>Ascomycota</taxon>
        <taxon>Pezizomycotina</taxon>
        <taxon>Sordariomycetes</taxon>
        <taxon>Hypocreomycetidae</taxon>
        <taxon>Hypocreales</taxon>
        <taxon>Bionectriaceae</taxon>
        <taxon>Emericellopsis</taxon>
    </lineage>
</organism>
<name>A0A9P7ZKN6_9HYPO</name>
<dbReference type="EMBL" id="MU251257">
    <property type="protein sequence ID" value="KAG9253442.1"/>
    <property type="molecule type" value="Genomic_DNA"/>
</dbReference>
<accession>A0A9P7ZKN6</accession>
<reference evidence="1" key="1">
    <citation type="journal article" date="2021" name="IMA Fungus">
        <title>Genomic characterization of three marine fungi, including Emericellopsis atlantica sp. nov. with signatures of a generalist lifestyle and marine biomass degradation.</title>
        <authorList>
            <person name="Hagestad O.C."/>
            <person name="Hou L."/>
            <person name="Andersen J.H."/>
            <person name="Hansen E.H."/>
            <person name="Altermark B."/>
            <person name="Li C."/>
            <person name="Kuhnert E."/>
            <person name="Cox R.J."/>
            <person name="Crous P.W."/>
            <person name="Spatafora J.W."/>
            <person name="Lail K."/>
            <person name="Amirebrahimi M."/>
            <person name="Lipzen A."/>
            <person name="Pangilinan J."/>
            <person name="Andreopoulos W."/>
            <person name="Hayes R.D."/>
            <person name="Ng V."/>
            <person name="Grigoriev I.V."/>
            <person name="Jackson S.A."/>
            <person name="Sutton T.D.S."/>
            <person name="Dobson A.D.W."/>
            <person name="Rama T."/>
        </authorList>
    </citation>
    <scope>NUCLEOTIDE SEQUENCE</scope>
    <source>
        <strain evidence="1">TS7</strain>
    </source>
</reference>
<dbReference type="GeneID" id="70288548"/>
<gene>
    <name evidence="1" type="ORF">F5Z01DRAFT_139331</name>
</gene>
<proteinExistence type="predicted"/>
<keyword evidence="2" id="KW-1185">Reference proteome</keyword>
<sequence length="241" mass="25406">MSGRQASLVCRRGQAKTAGVPGRDGTGSNLWLCWCVWNRPDPVLPGLPPEKGCPSAPLSAACVLRHSSMGGRVQSGLSSSWSCWLQAGRQAGLLLLGMQAAALHSWTGAHQAQAGQRPVQSSPLPARCGWEGWVAPVAGSGSACCCGVKPHPPVGSGVSTGLFINPVKPTPLLAGGPLCHLYRLSQQARTTVFHPPIGRQQQHLTTTSNHLSNLHLFPPRFFHGSSSSTPRHSFTPLNLSP</sequence>
<dbReference type="AlphaFoldDB" id="A0A9P7ZKN6"/>
<dbReference type="RefSeq" id="XP_046117366.1">
    <property type="nucleotide sequence ID" value="XM_046257645.1"/>
</dbReference>
<evidence type="ECO:0000313" key="2">
    <source>
        <dbReference type="Proteomes" id="UP000887229"/>
    </source>
</evidence>
<comment type="caution">
    <text evidence="1">The sequence shown here is derived from an EMBL/GenBank/DDBJ whole genome shotgun (WGS) entry which is preliminary data.</text>
</comment>
<evidence type="ECO:0000313" key="1">
    <source>
        <dbReference type="EMBL" id="KAG9253442.1"/>
    </source>
</evidence>